<comment type="caution">
    <text evidence="14">The sequence shown here is derived from an EMBL/GenBank/DDBJ whole genome shotgun (WGS) entry which is preliminary data.</text>
</comment>
<feature type="site" description="Interaction with substrate tRNA" evidence="10">
    <location>
        <position position="106"/>
    </location>
</feature>
<dbReference type="Gene3D" id="3.40.50.300">
    <property type="entry name" value="P-loop containing nucleotide triphosphate hydrolases"/>
    <property type="match status" value="1"/>
</dbReference>
<keyword evidence="8 10" id="KW-0460">Magnesium</keyword>
<dbReference type="EC" id="2.5.1.75" evidence="10"/>
<evidence type="ECO:0000256" key="11">
    <source>
        <dbReference type="RuleBase" id="RU003783"/>
    </source>
</evidence>
<comment type="subunit">
    <text evidence="10">Monomer.</text>
</comment>
<name>A0ABV3K2U9_STRON</name>
<feature type="region of interest" description="Interaction with substrate tRNA" evidence="10">
    <location>
        <begin position="40"/>
        <end position="43"/>
    </location>
</feature>
<proteinExistence type="inferred from homology"/>
<dbReference type="PANTHER" id="PTHR11088">
    <property type="entry name" value="TRNA DIMETHYLALLYLTRANSFERASE"/>
    <property type="match status" value="1"/>
</dbReference>
<keyword evidence="4 10" id="KW-0808">Transferase</keyword>
<evidence type="ECO:0000313" key="15">
    <source>
        <dbReference type="Proteomes" id="UP001552594"/>
    </source>
</evidence>
<dbReference type="Proteomes" id="UP001552594">
    <property type="component" value="Unassembled WGS sequence"/>
</dbReference>
<comment type="similarity">
    <text evidence="3 10 13">Belongs to the IPP transferase family.</text>
</comment>
<comment type="cofactor">
    <cofactor evidence="1 10">
        <name>Mg(2+)</name>
        <dbReference type="ChEBI" id="CHEBI:18420"/>
    </cofactor>
</comment>
<dbReference type="HAMAP" id="MF_00185">
    <property type="entry name" value="IPP_trans"/>
    <property type="match status" value="1"/>
</dbReference>
<comment type="function">
    <text evidence="2 10 12">Catalyzes the transfer of a dimethylallyl group onto the adenine at position 37 in tRNAs that read codons beginning with uridine, leading to the formation of N6-(dimethylallyl)adenosine (i(6)A).</text>
</comment>
<dbReference type="Pfam" id="PF01715">
    <property type="entry name" value="IPPT"/>
    <property type="match status" value="1"/>
</dbReference>
<dbReference type="Gene3D" id="1.10.20.140">
    <property type="match status" value="1"/>
</dbReference>
<protein>
    <recommendedName>
        <fullName evidence="10">tRNA dimethylallyltransferase</fullName>
        <ecNumber evidence="10">2.5.1.75</ecNumber>
    </recommendedName>
    <alternativeName>
        <fullName evidence="10">Dimethylallyl diphosphate:tRNA dimethylallyltransferase</fullName>
        <shortName evidence="10">DMAPP:tRNA dimethylallyltransferase</shortName>
        <shortName evidence="10">DMATase</shortName>
    </alternativeName>
    <alternativeName>
        <fullName evidence="10">Isopentenyl-diphosphate:tRNA isopentenyltransferase</fullName>
        <shortName evidence="10">IPP transferase</shortName>
        <shortName evidence="10">IPPT</shortName>
        <shortName evidence="10">IPTase</shortName>
    </alternativeName>
</protein>
<sequence>MRNAAPAPRVIAVVGPTAAGKSDLGVALAQRLGGEVVNADSMQLYRGMDIGTAKLTPQERQGVPHHLLDVWDVTETASVAEYQRLARAEIDRLLAEGRTPVLVGGSGLYIKGAIDALEFPGTDPAVRARLEAELAERGPGALHARLAAADPEAGRAILPGNGRRIVRALEVIELTGRPFTANLPGETPVYDAVQIGVDVARPELDERITTRVDRMWADGLVEEVRTLERAGLRKGRTASRALGYQQVLAFLAGECTEQEAREETVRATKRFARRQDSWFRRDSRVHWLDGSAARRPELTGLALALVERAVTA</sequence>
<dbReference type="PANTHER" id="PTHR11088:SF60">
    <property type="entry name" value="TRNA DIMETHYLALLYLTRANSFERASE"/>
    <property type="match status" value="1"/>
</dbReference>
<evidence type="ECO:0000313" key="14">
    <source>
        <dbReference type="EMBL" id="MEV5509355.1"/>
    </source>
</evidence>
<evidence type="ECO:0000256" key="2">
    <source>
        <dbReference type="ARBA" id="ARBA00003213"/>
    </source>
</evidence>
<keyword evidence="6 10" id="KW-0547">Nucleotide-binding</keyword>
<evidence type="ECO:0000256" key="9">
    <source>
        <dbReference type="ARBA" id="ARBA00049563"/>
    </source>
</evidence>
<evidence type="ECO:0000256" key="5">
    <source>
        <dbReference type="ARBA" id="ARBA00022694"/>
    </source>
</evidence>
<gene>
    <name evidence="10 14" type="primary">miaA</name>
    <name evidence="14" type="ORF">AB0L16_23465</name>
</gene>
<keyword evidence="7 10" id="KW-0067">ATP-binding</keyword>
<dbReference type="NCBIfam" id="TIGR00174">
    <property type="entry name" value="miaA"/>
    <property type="match status" value="1"/>
</dbReference>
<comment type="caution">
    <text evidence="10">Lacks conserved residue(s) required for the propagation of feature annotation.</text>
</comment>
<reference evidence="14 15" key="1">
    <citation type="submission" date="2024-06" db="EMBL/GenBank/DDBJ databases">
        <title>The Natural Products Discovery Center: Release of the First 8490 Sequenced Strains for Exploring Actinobacteria Biosynthetic Diversity.</title>
        <authorList>
            <person name="Kalkreuter E."/>
            <person name="Kautsar S.A."/>
            <person name="Yang D."/>
            <person name="Bader C.D."/>
            <person name="Teijaro C.N."/>
            <person name="Fluegel L."/>
            <person name="Davis C.M."/>
            <person name="Simpson J.R."/>
            <person name="Lauterbach L."/>
            <person name="Steele A.D."/>
            <person name="Gui C."/>
            <person name="Meng S."/>
            <person name="Li G."/>
            <person name="Viehrig K."/>
            <person name="Ye F."/>
            <person name="Su P."/>
            <person name="Kiefer A.F."/>
            <person name="Nichols A."/>
            <person name="Cepeda A.J."/>
            <person name="Yan W."/>
            <person name="Fan B."/>
            <person name="Jiang Y."/>
            <person name="Adhikari A."/>
            <person name="Zheng C.-J."/>
            <person name="Schuster L."/>
            <person name="Cowan T.M."/>
            <person name="Smanski M.J."/>
            <person name="Chevrette M.G."/>
            <person name="De Carvalho L.P.S."/>
            <person name="Shen B."/>
        </authorList>
    </citation>
    <scope>NUCLEOTIDE SEQUENCE [LARGE SCALE GENOMIC DNA]</scope>
    <source>
        <strain evidence="14 15">NPDC052347</strain>
    </source>
</reference>
<keyword evidence="15" id="KW-1185">Reference proteome</keyword>
<organism evidence="14 15">
    <name type="scientific">Streptomyces orinoci</name>
    <name type="common">Streptoverticillium orinoci</name>
    <dbReference type="NCBI Taxonomy" id="67339"/>
    <lineage>
        <taxon>Bacteria</taxon>
        <taxon>Bacillati</taxon>
        <taxon>Actinomycetota</taxon>
        <taxon>Actinomycetes</taxon>
        <taxon>Kitasatosporales</taxon>
        <taxon>Streptomycetaceae</taxon>
        <taxon>Streptomyces</taxon>
    </lineage>
</organism>
<dbReference type="SUPFAM" id="SSF52540">
    <property type="entry name" value="P-loop containing nucleoside triphosphate hydrolases"/>
    <property type="match status" value="1"/>
</dbReference>
<dbReference type="InterPro" id="IPR027417">
    <property type="entry name" value="P-loop_NTPase"/>
</dbReference>
<feature type="binding site" evidence="10">
    <location>
        <begin position="17"/>
        <end position="22"/>
    </location>
    <ligand>
        <name>substrate</name>
    </ligand>
</feature>
<comment type="catalytic activity">
    <reaction evidence="9 10 11">
        <text>adenosine(37) in tRNA + dimethylallyl diphosphate = N(6)-dimethylallyladenosine(37) in tRNA + diphosphate</text>
        <dbReference type="Rhea" id="RHEA:26482"/>
        <dbReference type="Rhea" id="RHEA-COMP:10162"/>
        <dbReference type="Rhea" id="RHEA-COMP:10375"/>
        <dbReference type="ChEBI" id="CHEBI:33019"/>
        <dbReference type="ChEBI" id="CHEBI:57623"/>
        <dbReference type="ChEBI" id="CHEBI:74411"/>
        <dbReference type="ChEBI" id="CHEBI:74415"/>
        <dbReference type="EC" id="2.5.1.75"/>
    </reaction>
</comment>
<evidence type="ECO:0000256" key="4">
    <source>
        <dbReference type="ARBA" id="ARBA00022679"/>
    </source>
</evidence>
<evidence type="ECO:0000256" key="13">
    <source>
        <dbReference type="RuleBase" id="RU003785"/>
    </source>
</evidence>
<evidence type="ECO:0000256" key="6">
    <source>
        <dbReference type="ARBA" id="ARBA00022741"/>
    </source>
</evidence>
<evidence type="ECO:0000256" key="10">
    <source>
        <dbReference type="HAMAP-Rule" id="MF_00185"/>
    </source>
</evidence>
<feature type="binding site" evidence="10">
    <location>
        <begin position="15"/>
        <end position="22"/>
    </location>
    <ligand>
        <name>ATP</name>
        <dbReference type="ChEBI" id="CHEBI:30616"/>
    </ligand>
</feature>
<dbReference type="InterPro" id="IPR039657">
    <property type="entry name" value="Dimethylallyltransferase"/>
</dbReference>
<feature type="site" description="Interaction with substrate tRNA" evidence="10">
    <location>
        <position position="127"/>
    </location>
</feature>
<evidence type="ECO:0000256" key="3">
    <source>
        <dbReference type="ARBA" id="ARBA00005842"/>
    </source>
</evidence>
<dbReference type="RefSeq" id="WP_109284212.1">
    <property type="nucleotide sequence ID" value="NZ_JBFAUK010000020.1"/>
</dbReference>
<dbReference type="InterPro" id="IPR018022">
    <property type="entry name" value="IPT"/>
</dbReference>
<evidence type="ECO:0000256" key="7">
    <source>
        <dbReference type="ARBA" id="ARBA00022840"/>
    </source>
</evidence>
<evidence type="ECO:0000256" key="8">
    <source>
        <dbReference type="ARBA" id="ARBA00022842"/>
    </source>
</evidence>
<dbReference type="EMBL" id="JBFAUK010000020">
    <property type="protein sequence ID" value="MEV5509355.1"/>
    <property type="molecule type" value="Genomic_DNA"/>
</dbReference>
<keyword evidence="5 10" id="KW-0819">tRNA processing</keyword>
<evidence type="ECO:0000256" key="1">
    <source>
        <dbReference type="ARBA" id="ARBA00001946"/>
    </source>
</evidence>
<evidence type="ECO:0000256" key="12">
    <source>
        <dbReference type="RuleBase" id="RU003784"/>
    </source>
</evidence>
<dbReference type="GO" id="GO:0052381">
    <property type="term" value="F:tRNA dimethylallyltransferase activity"/>
    <property type="evidence" value="ECO:0007669"/>
    <property type="project" value="UniProtKB-EC"/>
</dbReference>
<accession>A0ABV3K2U9</accession>